<keyword evidence="3 4" id="KW-0413">Isomerase</keyword>
<comment type="catalytic activity">
    <reaction evidence="4 7">
        <text>uridine(38/39/40) in tRNA = pseudouridine(38/39/40) in tRNA</text>
        <dbReference type="Rhea" id="RHEA:22376"/>
        <dbReference type="Rhea" id="RHEA-COMP:10085"/>
        <dbReference type="Rhea" id="RHEA-COMP:10087"/>
        <dbReference type="ChEBI" id="CHEBI:65314"/>
        <dbReference type="ChEBI" id="CHEBI:65315"/>
        <dbReference type="EC" id="5.4.99.12"/>
    </reaction>
</comment>
<comment type="similarity">
    <text evidence="1 4 7">Belongs to the tRNA pseudouridine synthase TruA family.</text>
</comment>
<name>A0A7V8VCE9_9BACT</name>
<evidence type="ECO:0000256" key="5">
    <source>
        <dbReference type="PIRSR" id="PIRSR001430-1"/>
    </source>
</evidence>
<dbReference type="Gene3D" id="3.30.70.580">
    <property type="entry name" value="Pseudouridine synthase I, catalytic domain, N-terminal subdomain"/>
    <property type="match status" value="1"/>
</dbReference>
<dbReference type="EC" id="5.4.99.12" evidence="4"/>
<evidence type="ECO:0000256" key="3">
    <source>
        <dbReference type="ARBA" id="ARBA00023235"/>
    </source>
</evidence>
<sequence>MRNFAITLRYDGTDFCGWQRQPGQRSVQETVERAIAAITQEPALRLNGSGRTDAGVHALSQVANFFSQTRLNCSTLLRGVNSQLPPDVAVTCLVEVPQSFDANKDARSKRYRYVVQTGDQPDPFLRRYAWYVRGKLDVAAMQEAARALLGRHDFSAFATSGSERLSTRRTVLAVDLYTVAHCLFIEVEADGFLYNMVRTIVGSLIEVGRGKWPISRLQEVLFRRDRRSAGPTAPPQGLFLLKVRYETDLAMSPWCRALPLTAPSPFSNQQPDQLALLPLLIDVHQPPPPAPSLPES</sequence>
<dbReference type="CDD" id="cd02570">
    <property type="entry name" value="PseudoU_synth_EcTruA"/>
    <property type="match status" value="1"/>
</dbReference>
<evidence type="ECO:0000313" key="9">
    <source>
        <dbReference type="EMBL" id="MBA2225376.1"/>
    </source>
</evidence>
<dbReference type="GO" id="GO:0160147">
    <property type="term" value="F:tRNA pseudouridine(38-40) synthase activity"/>
    <property type="evidence" value="ECO:0007669"/>
    <property type="project" value="UniProtKB-EC"/>
</dbReference>
<dbReference type="GO" id="GO:0003723">
    <property type="term" value="F:RNA binding"/>
    <property type="evidence" value="ECO:0007669"/>
    <property type="project" value="InterPro"/>
</dbReference>
<dbReference type="HAMAP" id="MF_00171">
    <property type="entry name" value="TruA"/>
    <property type="match status" value="1"/>
</dbReference>
<dbReference type="PANTHER" id="PTHR11142:SF0">
    <property type="entry name" value="TRNA PSEUDOURIDINE SYNTHASE-LIKE 1"/>
    <property type="match status" value="1"/>
</dbReference>
<evidence type="ECO:0000256" key="2">
    <source>
        <dbReference type="ARBA" id="ARBA00022694"/>
    </source>
</evidence>
<feature type="active site" description="Nucleophile" evidence="4 5">
    <location>
        <position position="53"/>
    </location>
</feature>
<dbReference type="Gene3D" id="3.30.70.660">
    <property type="entry name" value="Pseudouridine synthase I, catalytic domain, C-terminal subdomain"/>
    <property type="match status" value="1"/>
</dbReference>
<dbReference type="NCBIfam" id="TIGR00071">
    <property type="entry name" value="hisT_truA"/>
    <property type="match status" value="1"/>
</dbReference>
<dbReference type="PIRSF" id="PIRSF001430">
    <property type="entry name" value="tRNA_psdUrid_synth"/>
    <property type="match status" value="1"/>
</dbReference>
<dbReference type="FunFam" id="3.30.70.580:FF:000001">
    <property type="entry name" value="tRNA pseudouridine synthase A"/>
    <property type="match status" value="1"/>
</dbReference>
<dbReference type="SUPFAM" id="SSF55120">
    <property type="entry name" value="Pseudouridine synthase"/>
    <property type="match status" value="1"/>
</dbReference>
<comment type="subunit">
    <text evidence="4">Homodimer.</text>
</comment>
<feature type="domain" description="Pseudouridine synthase I TruA alpha/beta" evidence="8">
    <location>
        <begin position="9"/>
        <end position="101"/>
    </location>
</feature>
<evidence type="ECO:0000256" key="4">
    <source>
        <dbReference type="HAMAP-Rule" id="MF_00171"/>
    </source>
</evidence>
<dbReference type="InterPro" id="IPR001406">
    <property type="entry name" value="PsdUridine_synth_TruA"/>
</dbReference>
<dbReference type="GO" id="GO:0031119">
    <property type="term" value="P:tRNA pseudouridine synthesis"/>
    <property type="evidence" value="ECO:0007669"/>
    <property type="project" value="UniProtKB-UniRule"/>
</dbReference>
<dbReference type="PANTHER" id="PTHR11142">
    <property type="entry name" value="PSEUDOURIDYLATE SYNTHASE"/>
    <property type="match status" value="1"/>
</dbReference>
<comment type="caution">
    <text evidence="9">The sequence shown here is derived from an EMBL/GenBank/DDBJ whole genome shotgun (WGS) entry which is preliminary data.</text>
</comment>
<dbReference type="InterPro" id="IPR020095">
    <property type="entry name" value="PsdUridine_synth_TruA_C"/>
</dbReference>
<dbReference type="InterPro" id="IPR020097">
    <property type="entry name" value="PsdUridine_synth_TruA_a/b_dom"/>
</dbReference>
<keyword evidence="10" id="KW-1185">Reference proteome</keyword>
<evidence type="ECO:0000256" key="1">
    <source>
        <dbReference type="ARBA" id="ARBA00009375"/>
    </source>
</evidence>
<feature type="domain" description="Pseudouridine synthase I TruA alpha/beta" evidence="8">
    <location>
        <begin position="144"/>
        <end position="246"/>
    </location>
</feature>
<dbReference type="EMBL" id="JACEFB010000002">
    <property type="protein sequence ID" value="MBA2225376.1"/>
    <property type="molecule type" value="Genomic_DNA"/>
</dbReference>
<dbReference type="InterPro" id="IPR020103">
    <property type="entry name" value="PsdUridine_synth_cat_dom_sf"/>
</dbReference>
<evidence type="ECO:0000259" key="8">
    <source>
        <dbReference type="Pfam" id="PF01416"/>
    </source>
</evidence>
<gene>
    <name evidence="4 9" type="primary">truA</name>
    <name evidence="9" type="ORF">H0921_04270</name>
</gene>
<proteinExistence type="inferred from homology"/>
<feature type="binding site" evidence="4 6">
    <location>
        <position position="111"/>
    </location>
    <ligand>
        <name>substrate</name>
    </ligand>
</feature>
<dbReference type="RefSeq" id="WP_194536806.1">
    <property type="nucleotide sequence ID" value="NZ_JACEFB010000002.1"/>
</dbReference>
<keyword evidence="2 4" id="KW-0819">tRNA processing</keyword>
<evidence type="ECO:0000256" key="6">
    <source>
        <dbReference type="PIRSR" id="PIRSR001430-2"/>
    </source>
</evidence>
<comment type="function">
    <text evidence="4">Formation of pseudouridine at positions 38, 39 and 40 in the anticodon stem and loop of transfer RNAs.</text>
</comment>
<reference evidence="9 10" key="1">
    <citation type="submission" date="2020-07" db="EMBL/GenBank/DDBJ databases">
        <title>Thermogemmata thermophila gen. nov., sp. nov., a novel moderate thermophilic planctomycete from a Kamchatka hot spring.</title>
        <authorList>
            <person name="Elcheninov A.G."/>
            <person name="Podosokorskaya O.A."/>
            <person name="Kovaleva O.L."/>
            <person name="Novikov A."/>
            <person name="Bonch-Osmolovskaya E.A."/>
            <person name="Toshchakov S.V."/>
            <person name="Kublanov I.V."/>
        </authorList>
    </citation>
    <scope>NUCLEOTIDE SEQUENCE [LARGE SCALE GENOMIC DNA]</scope>
    <source>
        <strain evidence="9 10">2918</strain>
    </source>
</reference>
<dbReference type="InterPro" id="IPR020094">
    <property type="entry name" value="TruA/RsuA/RluB/E/F_N"/>
</dbReference>
<comment type="caution">
    <text evidence="4">Lacks conserved residue(s) required for the propagation of feature annotation.</text>
</comment>
<evidence type="ECO:0000256" key="7">
    <source>
        <dbReference type="RuleBase" id="RU003792"/>
    </source>
</evidence>
<accession>A0A7V8VCE9</accession>
<protein>
    <recommendedName>
        <fullName evidence="4">tRNA pseudouridine synthase A</fullName>
        <ecNumber evidence="4">5.4.99.12</ecNumber>
    </recommendedName>
    <alternativeName>
        <fullName evidence="4">tRNA pseudouridine(38-40) synthase</fullName>
    </alternativeName>
    <alternativeName>
        <fullName evidence="4">tRNA pseudouridylate synthase I</fullName>
    </alternativeName>
    <alternativeName>
        <fullName evidence="4">tRNA-uridine isomerase I</fullName>
    </alternativeName>
</protein>
<dbReference type="Proteomes" id="UP000542342">
    <property type="component" value="Unassembled WGS sequence"/>
</dbReference>
<evidence type="ECO:0000313" key="10">
    <source>
        <dbReference type="Proteomes" id="UP000542342"/>
    </source>
</evidence>
<dbReference type="Pfam" id="PF01416">
    <property type="entry name" value="PseudoU_synth_1"/>
    <property type="match status" value="2"/>
</dbReference>
<organism evidence="9 10">
    <name type="scientific">Thermogemmata fonticola</name>
    <dbReference type="NCBI Taxonomy" id="2755323"/>
    <lineage>
        <taxon>Bacteria</taxon>
        <taxon>Pseudomonadati</taxon>
        <taxon>Planctomycetota</taxon>
        <taxon>Planctomycetia</taxon>
        <taxon>Gemmatales</taxon>
        <taxon>Gemmataceae</taxon>
        <taxon>Thermogemmata</taxon>
    </lineage>
</organism>
<dbReference type="AlphaFoldDB" id="A0A7V8VCE9"/>